<protein>
    <submittedName>
        <fullName evidence="2">Uncharacterized protein</fullName>
    </submittedName>
</protein>
<comment type="caution">
    <text evidence="2">The sequence shown here is derived from an EMBL/GenBank/DDBJ whole genome shotgun (WGS) entry which is preliminary data.</text>
</comment>
<organism evidence="2 3">
    <name type="scientific">Botrytis deweyae</name>
    <dbReference type="NCBI Taxonomy" id="2478750"/>
    <lineage>
        <taxon>Eukaryota</taxon>
        <taxon>Fungi</taxon>
        <taxon>Dikarya</taxon>
        <taxon>Ascomycota</taxon>
        <taxon>Pezizomycotina</taxon>
        <taxon>Leotiomycetes</taxon>
        <taxon>Helotiales</taxon>
        <taxon>Sclerotiniaceae</taxon>
        <taxon>Botrytis</taxon>
    </lineage>
</organism>
<dbReference type="GeneID" id="62231863"/>
<gene>
    <name evidence="2" type="ORF">EAE98_005089</name>
</gene>
<reference evidence="2 3" key="1">
    <citation type="journal article" date="2020" name="Genome Biol. Evol.">
        <title>Comparative genomics of Sclerotiniaceae.</title>
        <authorList>
            <person name="Valero Jimenez C.A."/>
            <person name="Steentjes M."/>
            <person name="Scholten O.E."/>
            <person name="Van Kan J.A.L."/>
        </authorList>
    </citation>
    <scope>NUCLEOTIDE SEQUENCE [LARGE SCALE GENOMIC DNA]</scope>
    <source>
        <strain evidence="2 3">B1</strain>
    </source>
</reference>
<sequence>MHLPDSALVPSPYTANPPQPISEVQVPRLPPVIFEKETPLINSIEAAIAETPPQLVPEVQVPQPSPIRFEQETPLINIIQTAIAETPARTSMSSDSTSVHGIFSPSGEELSDGEMDLNDIGEDSRCTRMDFDIDSDEEQLANITSRSLDHDSRISQMLNSKLLNRIQTAIRINSNVHEHKRLTTKLSILDNYIPLFFYNLLDSDPDNTLGL</sequence>
<evidence type="ECO:0000313" key="2">
    <source>
        <dbReference type="EMBL" id="KAF7930689.1"/>
    </source>
</evidence>
<dbReference type="EMBL" id="RCSX01000009">
    <property type="protein sequence ID" value="KAF7930689.1"/>
    <property type="molecule type" value="Genomic_DNA"/>
</dbReference>
<dbReference type="RefSeq" id="XP_038811360.1">
    <property type="nucleotide sequence ID" value="XM_038952710.1"/>
</dbReference>
<feature type="region of interest" description="Disordered" evidence="1">
    <location>
        <begin position="1"/>
        <end position="22"/>
    </location>
</feature>
<evidence type="ECO:0000313" key="3">
    <source>
        <dbReference type="Proteomes" id="UP000783213"/>
    </source>
</evidence>
<proteinExistence type="predicted"/>
<evidence type="ECO:0000256" key="1">
    <source>
        <dbReference type="SAM" id="MobiDB-lite"/>
    </source>
</evidence>
<name>A0ABQ7IQ94_9HELO</name>
<accession>A0ABQ7IQ94</accession>
<keyword evidence="3" id="KW-1185">Reference proteome</keyword>
<dbReference type="Proteomes" id="UP000783213">
    <property type="component" value="Unassembled WGS sequence"/>
</dbReference>